<reference evidence="1" key="1">
    <citation type="submission" date="2021-05" db="EMBL/GenBank/DDBJ databases">
        <authorList>
            <person name="Pietrasiak N."/>
            <person name="Ward R."/>
            <person name="Stajich J.E."/>
            <person name="Kurbessoian T."/>
        </authorList>
    </citation>
    <scope>NUCLEOTIDE SEQUENCE</scope>
    <source>
        <strain evidence="1">GSE-TBD4-15B</strain>
    </source>
</reference>
<evidence type="ECO:0000313" key="2">
    <source>
        <dbReference type="Proteomes" id="UP000707356"/>
    </source>
</evidence>
<name>A0A951U3W6_9CYAN</name>
<dbReference type="AlphaFoldDB" id="A0A951U3W6"/>
<accession>A0A951U3W6</accession>
<dbReference type="EMBL" id="JAHHHV010000030">
    <property type="protein sequence ID" value="MBW4465104.1"/>
    <property type="molecule type" value="Genomic_DNA"/>
</dbReference>
<sequence length="151" mass="17086">MSASLFVSFWNICLDNLPLGSFRHHCLEPETARILIEKAQSESKLYCVSQDDLFAPYHQRELEKCQELCEILASYFNVNLSIRDFTTGMEEAGENLMSVFPLQLAKVENDKKLLIITCAYSLSESQQGIRGSFKVDPDSVKFHLIEATTVG</sequence>
<organism evidence="1 2">
    <name type="scientific">Pegethrix bostrychoides GSE-TBD4-15B</name>
    <dbReference type="NCBI Taxonomy" id="2839662"/>
    <lineage>
        <taxon>Bacteria</taxon>
        <taxon>Bacillati</taxon>
        <taxon>Cyanobacteriota</taxon>
        <taxon>Cyanophyceae</taxon>
        <taxon>Oculatellales</taxon>
        <taxon>Oculatellaceae</taxon>
        <taxon>Pegethrix</taxon>
    </lineage>
</organism>
<evidence type="ECO:0000313" key="1">
    <source>
        <dbReference type="EMBL" id="MBW4465104.1"/>
    </source>
</evidence>
<protein>
    <submittedName>
        <fullName evidence="1">Uncharacterized protein</fullName>
    </submittedName>
</protein>
<gene>
    <name evidence="1" type="ORF">KME07_06645</name>
</gene>
<proteinExistence type="predicted"/>
<reference evidence="1" key="2">
    <citation type="journal article" date="2022" name="Microbiol. Resour. Announc.">
        <title>Metagenome Sequencing to Explore Phylogenomics of Terrestrial Cyanobacteria.</title>
        <authorList>
            <person name="Ward R.D."/>
            <person name="Stajich J.E."/>
            <person name="Johansen J.R."/>
            <person name="Huntemann M."/>
            <person name="Clum A."/>
            <person name="Foster B."/>
            <person name="Foster B."/>
            <person name="Roux S."/>
            <person name="Palaniappan K."/>
            <person name="Varghese N."/>
            <person name="Mukherjee S."/>
            <person name="Reddy T.B.K."/>
            <person name="Daum C."/>
            <person name="Copeland A."/>
            <person name="Chen I.A."/>
            <person name="Ivanova N.N."/>
            <person name="Kyrpides N.C."/>
            <person name="Shapiro N."/>
            <person name="Eloe-Fadrosh E.A."/>
            <person name="Pietrasiak N."/>
        </authorList>
    </citation>
    <scope>NUCLEOTIDE SEQUENCE</scope>
    <source>
        <strain evidence="1">GSE-TBD4-15B</strain>
    </source>
</reference>
<dbReference type="Proteomes" id="UP000707356">
    <property type="component" value="Unassembled WGS sequence"/>
</dbReference>
<comment type="caution">
    <text evidence="1">The sequence shown here is derived from an EMBL/GenBank/DDBJ whole genome shotgun (WGS) entry which is preliminary data.</text>
</comment>